<proteinExistence type="predicted"/>
<dbReference type="AlphaFoldDB" id="A0AAE3HE59"/>
<organism evidence="2 3">
    <name type="scientific">Irregularibacter muris</name>
    <dbReference type="NCBI Taxonomy" id="1796619"/>
    <lineage>
        <taxon>Bacteria</taxon>
        <taxon>Bacillati</taxon>
        <taxon>Bacillota</taxon>
        <taxon>Clostridia</taxon>
        <taxon>Eubacteriales</taxon>
        <taxon>Eubacteriaceae</taxon>
        <taxon>Irregularibacter</taxon>
    </lineage>
</organism>
<comment type="caution">
    <text evidence="2">The sequence shown here is derived from an EMBL/GenBank/DDBJ whole genome shotgun (WGS) entry which is preliminary data.</text>
</comment>
<evidence type="ECO:0000313" key="3">
    <source>
        <dbReference type="Proteomes" id="UP001205748"/>
    </source>
</evidence>
<evidence type="ECO:0000259" key="1">
    <source>
        <dbReference type="Pfam" id="PF20378"/>
    </source>
</evidence>
<dbReference type="Pfam" id="PF20378">
    <property type="entry name" value="DUF6673"/>
    <property type="match status" value="1"/>
</dbReference>
<keyword evidence="3" id="KW-1185">Reference proteome</keyword>
<feature type="domain" description="DUF6673" evidence="1">
    <location>
        <begin position="29"/>
        <end position="125"/>
    </location>
</feature>
<dbReference type="InterPro" id="IPR046655">
    <property type="entry name" value="DUF6673"/>
</dbReference>
<protein>
    <recommendedName>
        <fullName evidence="1">DUF6673 domain-containing protein</fullName>
    </recommendedName>
</protein>
<sequence>MAKRFEFKNNNLKLDISGHLFEFDTTNPELVKRVLTFSEDAQKLSNELTKREDYVVALEETIEFCIKTLDSILGEGASKKIFVGREVGLFDCLDIINYLMDEVKADRDTKFQAYSPNRPQRRAKK</sequence>
<dbReference type="RefSeq" id="WP_257529263.1">
    <property type="nucleotide sequence ID" value="NZ_JANKAS010000002.1"/>
</dbReference>
<accession>A0AAE3HE59</accession>
<gene>
    <name evidence="2" type="ORF">NSA47_02280</name>
</gene>
<dbReference type="EMBL" id="JANKAS010000002">
    <property type="protein sequence ID" value="MCR1897815.1"/>
    <property type="molecule type" value="Genomic_DNA"/>
</dbReference>
<name>A0AAE3HE59_9FIRM</name>
<dbReference type="Proteomes" id="UP001205748">
    <property type="component" value="Unassembled WGS sequence"/>
</dbReference>
<reference evidence="2" key="1">
    <citation type="submission" date="2022-07" db="EMBL/GenBank/DDBJ databases">
        <title>Enhanced cultured diversity of the mouse gut microbiota enables custom-made synthetic communities.</title>
        <authorList>
            <person name="Afrizal A."/>
        </authorList>
    </citation>
    <scope>NUCLEOTIDE SEQUENCE</scope>
    <source>
        <strain evidence="2">DSM 28593</strain>
    </source>
</reference>
<evidence type="ECO:0000313" key="2">
    <source>
        <dbReference type="EMBL" id="MCR1897815.1"/>
    </source>
</evidence>